<gene>
    <name evidence="1" type="ORF">DWX41_01460</name>
</gene>
<dbReference type="AlphaFoldDB" id="A0A3E2X133"/>
<evidence type="ECO:0008006" key="3">
    <source>
        <dbReference type="Google" id="ProtNLM"/>
    </source>
</evidence>
<reference evidence="1 2" key="1">
    <citation type="submission" date="2018-08" db="EMBL/GenBank/DDBJ databases">
        <title>A genome reference for cultivated species of the human gut microbiota.</title>
        <authorList>
            <person name="Zou Y."/>
            <person name="Xue W."/>
            <person name="Luo G."/>
        </authorList>
    </citation>
    <scope>NUCLEOTIDE SEQUENCE [LARGE SCALE GENOMIC DNA]</scope>
    <source>
        <strain evidence="1 2">AF19-21</strain>
    </source>
</reference>
<organism evidence="1 2">
    <name type="scientific">Hungatella hathewayi</name>
    <dbReference type="NCBI Taxonomy" id="154046"/>
    <lineage>
        <taxon>Bacteria</taxon>
        <taxon>Bacillati</taxon>
        <taxon>Bacillota</taxon>
        <taxon>Clostridia</taxon>
        <taxon>Lachnospirales</taxon>
        <taxon>Lachnospiraceae</taxon>
        <taxon>Hungatella</taxon>
    </lineage>
</organism>
<dbReference type="EMBL" id="QVIA01000002">
    <property type="protein sequence ID" value="RGC34900.1"/>
    <property type="molecule type" value="Genomic_DNA"/>
</dbReference>
<evidence type="ECO:0000313" key="2">
    <source>
        <dbReference type="Proteomes" id="UP000261111"/>
    </source>
</evidence>
<evidence type="ECO:0000313" key="1">
    <source>
        <dbReference type="EMBL" id="RGC34900.1"/>
    </source>
</evidence>
<protein>
    <recommendedName>
        <fullName evidence="3">RNA polymerase subunit sigma</fullName>
    </recommendedName>
</protein>
<accession>A0A3E2X133</accession>
<dbReference type="Proteomes" id="UP000261111">
    <property type="component" value="Unassembled WGS sequence"/>
</dbReference>
<sequence length="258" mass="29938">MMNGQMFQIASIVATSKKALQLSEPIRFSQLEYENKIEFIFLPQKKFLRTEKYTASNVSLWFEQIKKNGIQDIKLLCPYSVKDRQFLGFSNTTESSILCFYKSGKVTYFTADWQFDSMQKKWNILYSEHEWTNPPSKKPYFENNINSFRDVLLSIKELAKKIECENFANIFTSAINLLDGYSEYPDEKYGLSLPPIPQQNLQMFEAASISDVFGAMGSWNDSPAYMAHKKGLSEEYETLSSELLKNVRLAILYAINEW</sequence>
<proteinExistence type="predicted"/>
<comment type="caution">
    <text evidence="1">The sequence shown here is derived from an EMBL/GenBank/DDBJ whole genome shotgun (WGS) entry which is preliminary data.</text>
</comment>
<name>A0A3E2X133_9FIRM</name>